<dbReference type="KEGG" id="mmt:Metme_3777"/>
<dbReference type="AlphaFoldDB" id="F9ZWX3"/>
<keyword evidence="2" id="KW-1185">Reference proteome</keyword>
<evidence type="ECO:0000313" key="2">
    <source>
        <dbReference type="Proteomes" id="UP000008888"/>
    </source>
</evidence>
<reference evidence="1 2" key="1">
    <citation type="journal article" date="2011" name="J. Bacteriol.">
        <title>Complete Genome Sequence of the Aerobic Marine Methanotroph Methylomonas methanica MC09.</title>
        <authorList>
            <person name="Boden R."/>
            <person name="Cunliffe M."/>
            <person name="Scanlan J."/>
            <person name="Moussard H."/>
            <person name="Kits K.D."/>
            <person name="Klotz M.G."/>
            <person name="Jetten M.S."/>
            <person name="Vuilleumier S."/>
            <person name="Han J."/>
            <person name="Peters L."/>
            <person name="Mikhailova N."/>
            <person name="Teshima H."/>
            <person name="Tapia R."/>
            <person name="Kyrpides N."/>
            <person name="Ivanova N."/>
            <person name="Pagani I."/>
            <person name="Cheng J.F."/>
            <person name="Goodwin L."/>
            <person name="Han C."/>
            <person name="Hauser L."/>
            <person name="Land M.L."/>
            <person name="Lapidus A."/>
            <person name="Lucas S."/>
            <person name="Pitluck S."/>
            <person name="Woyke T."/>
            <person name="Stein L."/>
            <person name="Murrell J.C."/>
        </authorList>
    </citation>
    <scope>NUCLEOTIDE SEQUENCE [LARGE SCALE GENOMIC DNA]</scope>
    <source>
        <strain evidence="1 2">MC09</strain>
    </source>
</reference>
<dbReference type="Proteomes" id="UP000008888">
    <property type="component" value="Chromosome"/>
</dbReference>
<sequence>MRISEQNLKQTCTFIVEQYRRGAPDDQSGQLYRDQRNKLNGLSIVSSPLTASV</sequence>
<dbReference type="EMBL" id="CP002738">
    <property type="protein sequence ID" value="AEG02135.1"/>
    <property type="molecule type" value="Genomic_DNA"/>
</dbReference>
<name>F9ZWX3_METMM</name>
<evidence type="ECO:0000313" key="1">
    <source>
        <dbReference type="EMBL" id="AEG02135.1"/>
    </source>
</evidence>
<dbReference type="RefSeq" id="WP_013820353.1">
    <property type="nucleotide sequence ID" value="NC_015572.1"/>
</dbReference>
<reference key="2">
    <citation type="submission" date="2011-05" db="EMBL/GenBank/DDBJ databases">
        <title>Complete genome sequence of the aerobic marine methanotroph Methylomonas methanica MC09.</title>
        <authorList>
            <person name="Boden R."/>
            <person name="Cunliffe M."/>
            <person name="Scanlan J."/>
            <person name="Moussard H."/>
            <person name="Kits K.D."/>
            <person name="Klotz M."/>
            <person name="Jetten M."/>
            <person name="Vuilleumier S."/>
            <person name="Han J."/>
            <person name="Peters L."/>
            <person name="Mikhailova N."/>
            <person name="Teshima H."/>
            <person name="Tapia R."/>
            <person name="Kyrpides N."/>
            <person name="Ivanova N."/>
            <person name="Pagani I."/>
            <person name="Cheng J.-F."/>
            <person name="Goodwin L."/>
            <person name="Han C."/>
            <person name="Hauser L."/>
            <person name="Land M."/>
            <person name="Lapidus A."/>
            <person name="Lucas S."/>
            <person name="Pitluck S."/>
            <person name="Woyke T."/>
            <person name="Stein L.Y."/>
            <person name="Murrell C."/>
        </authorList>
    </citation>
    <scope>NUCLEOTIDE SEQUENCE</scope>
    <source>
        <strain>MC09</strain>
    </source>
</reference>
<dbReference type="STRING" id="857087.Metme_3777"/>
<gene>
    <name evidence="1" type="ordered locus">Metme_3777</name>
</gene>
<proteinExistence type="predicted"/>
<reference evidence="2" key="3">
    <citation type="submission" date="2011-05" db="EMBL/GenBank/DDBJ databases">
        <title>Complete sequence of Methylomonas methanica MC09.</title>
        <authorList>
            <consortium name="US DOE Joint Genome Institute"/>
            <person name="Lucas S."/>
            <person name="Han J."/>
            <person name="Lapidus A."/>
            <person name="Cheng J.-F."/>
            <person name="Goodwin L."/>
            <person name="Pitluck S."/>
            <person name="Peters L."/>
            <person name="Mikhailova N."/>
            <person name="Teshima H."/>
            <person name="Han C."/>
            <person name="Tapia R."/>
            <person name="Land M."/>
            <person name="Hauser L."/>
            <person name="Kyrpides N."/>
            <person name="Ivanova N."/>
            <person name="Pagani I."/>
            <person name="Stein L."/>
            <person name="Woyke T."/>
        </authorList>
    </citation>
    <scope>NUCLEOTIDE SEQUENCE [LARGE SCALE GENOMIC DNA]</scope>
    <source>
        <strain evidence="2">MC09</strain>
    </source>
</reference>
<organism evidence="1 2">
    <name type="scientific">Methylomonas methanica (strain DSM 25384 / MC09)</name>
    <dbReference type="NCBI Taxonomy" id="857087"/>
    <lineage>
        <taxon>Bacteria</taxon>
        <taxon>Pseudomonadati</taxon>
        <taxon>Pseudomonadota</taxon>
        <taxon>Gammaproteobacteria</taxon>
        <taxon>Methylococcales</taxon>
        <taxon>Methylococcaceae</taxon>
        <taxon>Methylomonas</taxon>
    </lineage>
</organism>
<dbReference type="HOGENOM" id="CLU_3063330_0_0_6"/>
<accession>F9ZWX3</accession>
<protein>
    <submittedName>
        <fullName evidence="1">Uncharacterized protein</fullName>
    </submittedName>
</protein>